<dbReference type="InterPro" id="IPR024474">
    <property type="entry name" value="Znf_dom_IS66"/>
</dbReference>
<accession>A9DAX2</accession>
<dbReference type="InterPro" id="IPR052344">
    <property type="entry name" value="Transposase-related"/>
</dbReference>
<evidence type="ECO:0000313" key="3">
    <source>
        <dbReference type="EMBL" id="EDQ00657.1"/>
    </source>
</evidence>
<evidence type="ECO:0000259" key="1">
    <source>
        <dbReference type="Pfam" id="PF03050"/>
    </source>
</evidence>
<dbReference type="EMBL" id="ABIC01000018">
    <property type="protein sequence ID" value="EDQ00657.1"/>
    <property type="molecule type" value="Genomic_DNA"/>
</dbReference>
<proteinExistence type="predicted"/>
<dbReference type="Pfam" id="PF03050">
    <property type="entry name" value="DDE_Tnp_IS66"/>
    <property type="match status" value="2"/>
</dbReference>
<feature type="domain" description="Transposase IS66 central" evidence="1">
    <location>
        <begin position="221"/>
        <end position="309"/>
    </location>
</feature>
<comment type="caution">
    <text evidence="3">The sequence shown here is derived from an EMBL/GenBank/DDBJ whole genome shotgun (WGS) entry which is preliminary data.</text>
</comment>
<dbReference type="Proteomes" id="UP000005839">
    <property type="component" value="Unassembled WGS sequence"/>
</dbReference>
<keyword evidence="4" id="KW-1185">Reference proteome</keyword>
<dbReference type="Pfam" id="PF13005">
    <property type="entry name" value="zf-IS66"/>
    <property type="match status" value="1"/>
</dbReference>
<name>A9DAX2_9GAMM</name>
<evidence type="ECO:0000313" key="4">
    <source>
        <dbReference type="Proteomes" id="UP000005839"/>
    </source>
</evidence>
<dbReference type="InterPro" id="IPR004291">
    <property type="entry name" value="Transposase_IS66_central"/>
</dbReference>
<reference evidence="3 4" key="1">
    <citation type="submission" date="2007-10" db="EMBL/GenBank/DDBJ databases">
        <authorList>
            <person name="Yayanos A."/>
            <person name="Ferriera S."/>
            <person name="Johnson J."/>
            <person name="Kravitz S."/>
            <person name="Halpern A."/>
            <person name="Remington K."/>
            <person name="Beeson K."/>
            <person name="Tran B."/>
            <person name="Rogers Y.-H."/>
            <person name="Friedman R."/>
            <person name="Venter J.C."/>
        </authorList>
    </citation>
    <scope>NUCLEOTIDE SEQUENCE [LARGE SCALE GENOMIC DNA]</scope>
    <source>
        <strain evidence="3 4">KT99</strain>
    </source>
</reference>
<feature type="domain" description="Transposase IS66 zinc-finger binding" evidence="2">
    <location>
        <begin position="1"/>
        <end position="32"/>
    </location>
</feature>
<dbReference type="AlphaFoldDB" id="A9DAX2"/>
<dbReference type="PANTHER" id="PTHR33678:SF1">
    <property type="entry name" value="BLL1576 PROTEIN"/>
    <property type="match status" value="1"/>
</dbReference>
<evidence type="ECO:0000259" key="2">
    <source>
        <dbReference type="Pfam" id="PF13005"/>
    </source>
</evidence>
<feature type="domain" description="Transposase IS66 central" evidence="1">
    <location>
        <begin position="52"/>
        <end position="219"/>
    </location>
</feature>
<protein>
    <submittedName>
        <fullName evidence="3">Putative transposase (IS66)</fullName>
    </submittedName>
</protein>
<dbReference type="PANTHER" id="PTHR33678">
    <property type="entry name" value="BLL1576 PROTEIN"/>
    <property type="match status" value="1"/>
</dbReference>
<gene>
    <name evidence="3" type="ORF">KT99_03889</name>
</gene>
<dbReference type="NCBIfam" id="NF033517">
    <property type="entry name" value="transpos_IS66"/>
    <property type="match status" value="1"/>
</dbReference>
<sequence>MGQDSSEKLKFVPAQISVIEHVRLKYSCKHCDTKGTQANIKQAPVPASPIPKGFATPSLLSQLITSKYQYALPLYRQETLFKQYGIELSRQTMSDWMMKSAALFKPLYDLLHQHLLTQGVLHADETTLKVINDERVKSYMWVYCSGADRPSIEPRYKGVNSIVLYDYQDGSRASTCVSGFLATEHTVFNGSLQVDGYAAYQRANDKLVGCWAHARRKFKVKERLYFRRTHSSAQLATLKQWLDKSVQQVSKQSALGRAIHYTINQWPKLSRYLEDGRLNIDNNRAERAVKPFVIGRKNWLFNHNHRGAEASAILYSIIETAKANGLTPFDYIERCLE</sequence>
<organism evidence="3 4">
    <name type="scientific">Shewanella benthica KT99</name>
    <dbReference type="NCBI Taxonomy" id="314608"/>
    <lineage>
        <taxon>Bacteria</taxon>
        <taxon>Pseudomonadati</taxon>
        <taxon>Pseudomonadota</taxon>
        <taxon>Gammaproteobacteria</taxon>
        <taxon>Alteromonadales</taxon>
        <taxon>Shewanellaceae</taxon>
        <taxon>Shewanella</taxon>
    </lineage>
</organism>
<dbReference type="STRING" id="314608.KT99_03889"/>